<evidence type="ECO:0000313" key="3">
    <source>
        <dbReference type="Proteomes" id="UP000019364"/>
    </source>
</evidence>
<protein>
    <submittedName>
        <fullName evidence="2">Methyltransferase</fullName>
    </submittedName>
</protein>
<dbReference type="CDD" id="cd02440">
    <property type="entry name" value="AdoMet_MTases"/>
    <property type="match status" value="1"/>
</dbReference>
<dbReference type="EMBL" id="BAVZ01000017">
    <property type="protein sequence ID" value="GAF09974.1"/>
    <property type="molecule type" value="Genomic_DNA"/>
</dbReference>
<comment type="caution">
    <text evidence="2">The sequence shown here is derived from an EMBL/GenBank/DDBJ whole genome shotgun (WGS) entry which is preliminary data.</text>
</comment>
<dbReference type="InterPro" id="IPR041698">
    <property type="entry name" value="Methyltransf_25"/>
</dbReference>
<dbReference type="GO" id="GO:0032259">
    <property type="term" value="P:methylation"/>
    <property type="evidence" value="ECO:0007669"/>
    <property type="project" value="UniProtKB-KW"/>
</dbReference>
<dbReference type="eggNOG" id="COG2226">
    <property type="taxonomic scope" value="Bacteria"/>
</dbReference>
<evidence type="ECO:0000259" key="1">
    <source>
        <dbReference type="Pfam" id="PF13649"/>
    </source>
</evidence>
<proteinExistence type="predicted"/>
<dbReference type="Proteomes" id="UP000019364">
    <property type="component" value="Unassembled WGS sequence"/>
</dbReference>
<sequence>MKDWYEESFGEDYLLVYKHRSIDNANREVKRMTSWLNLPQGACVLDLCCGTGRHSLALAAAGYKVTGVDLSEVLLREAHKLDVKQQVNWKQSDMRKLPLPGGFDAVLNLFTSFGYFREDEEQMKVLHEIYRVLKPGGRFIIDFMNSPYVRTHLVPESTREDEGQQIQEHRKIEDGFVKKDIEITAVNGEGKARHYKERVKLYTYEELQHMLQAADLVIDDVYGGYEDQDNYEEESSKRMIFIGHRPN</sequence>
<dbReference type="InterPro" id="IPR050508">
    <property type="entry name" value="Methyltransf_Superfamily"/>
</dbReference>
<accession>W7Z6N0</accession>
<dbReference type="OrthoDB" id="9811589at2"/>
<gene>
    <name evidence="2" type="ORF">JCM16418_4141</name>
</gene>
<dbReference type="PANTHER" id="PTHR42912">
    <property type="entry name" value="METHYLTRANSFERASE"/>
    <property type="match status" value="1"/>
</dbReference>
<keyword evidence="3" id="KW-1185">Reference proteome</keyword>
<dbReference type="STRING" id="1236976.JCM16418_4141"/>
<keyword evidence="2" id="KW-0808">Transferase</keyword>
<dbReference type="SUPFAM" id="SSF53335">
    <property type="entry name" value="S-adenosyl-L-methionine-dependent methyltransferases"/>
    <property type="match status" value="1"/>
</dbReference>
<dbReference type="Gene3D" id="3.40.50.150">
    <property type="entry name" value="Vaccinia Virus protein VP39"/>
    <property type="match status" value="1"/>
</dbReference>
<dbReference type="Pfam" id="PF13649">
    <property type="entry name" value="Methyltransf_25"/>
    <property type="match status" value="1"/>
</dbReference>
<feature type="domain" description="Methyltransferase" evidence="1">
    <location>
        <begin position="44"/>
        <end position="137"/>
    </location>
</feature>
<keyword evidence="2" id="KW-0489">Methyltransferase</keyword>
<dbReference type="Gene3D" id="2.20.25.110">
    <property type="entry name" value="S-adenosyl-L-methionine-dependent methyltransferases"/>
    <property type="match status" value="1"/>
</dbReference>
<dbReference type="InterPro" id="IPR029063">
    <property type="entry name" value="SAM-dependent_MTases_sf"/>
</dbReference>
<dbReference type="AlphaFoldDB" id="W7Z6N0"/>
<name>W7Z6N0_9BACL</name>
<reference evidence="2 3" key="1">
    <citation type="journal article" date="2014" name="Genome Announc.">
        <title>Draft Genome Sequence of Paenibacillus pini JCM 16418T, Isolated from the Rhizosphere of Pine Tree.</title>
        <authorList>
            <person name="Yuki M."/>
            <person name="Oshima K."/>
            <person name="Suda W."/>
            <person name="Oshida Y."/>
            <person name="Kitamura K."/>
            <person name="Iida Y."/>
            <person name="Hattori M."/>
            <person name="Ohkuma M."/>
        </authorList>
    </citation>
    <scope>NUCLEOTIDE SEQUENCE [LARGE SCALE GENOMIC DNA]</scope>
    <source>
        <strain evidence="2 3">JCM 16418</strain>
    </source>
</reference>
<dbReference type="RefSeq" id="WP_036652017.1">
    <property type="nucleotide sequence ID" value="NZ_BAVZ01000017.1"/>
</dbReference>
<evidence type="ECO:0000313" key="2">
    <source>
        <dbReference type="EMBL" id="GAF09974.1"/>
    </source>
</evidence>
<organism evidence="2 3">
    <name type="scientific">Paenibacillus pini JCM 16418</name>
    <dbReference type="NCBI Taxonomy" id="1236976"/>
    <lineage>
        <taxon>Bacteria</taxon>
        <taxon>Bacillati</taxon>
        <taxon>Bacillota</taxon>
        <taxon>Bacilli</taxon>
        <taxon>Bacillales</taxon>
        <taxon>Paenibacillaceae</taxon>
        <taxon>Paenibacillus</taxon>
    </lineage>
</organism>
<dbReference type="GO" id="GO:0008168">
    <property type="term" value="F:methyltransferase activity"/>
    <property type="evidence" value="ECO:0007669"/>
    <property type="project" value="UniProtKB-KW"/>
</dbReference>